<name>A0ABY3SE35_9BACL</name>
<dbReference type="EMBL" id="CP090978">
    <property type="protein sequence ID" value="UJF32254.1"/>
    <property type="molecule type" value="Genomic_DNA"/>
</dbReference>
<gene>
    <name evidence="4" type="ORF">L0M14_21400</name>
</gene>
<feature type="domain" description="SLH" evidence="3">
    <location>
        <begin position="463"/>
        <end position="525"/>
    </location>
</feature>
<dbReference type="RefSeq" id="WP_235118598.1">
    <property type="nucleotide sequence ID" value="NZ_CP090978.1"/>
</dbReference>
<organism evidence="4 5">
    <name type="scientific">Paenibacillus hexagrammi</name>
    <dbReference type="NCBI Taxonomy" id="2908839"/>
    <lineage>
        <taxon>Bacteria</taxon>
        <taxon>Bacillati</taxon>
        <taxon>Bacillota</taxon>
        <taxon>Bacilli</taxon>
        <taxon>Bacillales</taxon>
        <taxon>Paenibacillaceae</taxon>
        <taxon>Paenibacillus</taxon>
    </lineage>
</organism>
<dbReference type="Pfam" id="PF17963">
    <property type="entry name" value="Big_9"/>
    <property type="match status" value="1"/>
</dbReference>
<sequence length="591" mass="62040">MDNQTNNGKRKKAYLKLVNASLLAVSLTSSMTGTASAYAQTNPQNIQSVEQIPVYQGNSLSYFQNMIQSTTTTIQSQNNGEYNPSMDRSVSVKANKLLRGYLAANQQADVKDDGVNYAILKSTENGSVRLVDADTGEYEYTPNAGFTGDDYFTYMLVDGQSFGIVNIHVKKSESSSSTPNSNVAIEASTKDNKTANAASVEMGTSANGNQVATIQVLADGLKEAAGKAKSGEVITIKAASVNGADVQANIPGAAIHALADKKAVLAIQTGDVGVRIPSASSALQRAVAQAGTTMDQASVRIDIMKQPAPTVKAAAGKAVSDAYQLKLTLTVDGKESPVAGFDKQFASVSMSLPAAPQDAKNLVGVMVENGRLTPVPLTVDADGSVDLHSTRSGTFMVIEHTAPAFSDTKGHWASDAIQTLSDKMIIQDSGSLFNPDSNITRAEFAVMMSRALGLAGSEMSAQASPFHDINPDAADAAAIQATVEAGIFKGVAEDLFAPDRIITREQMAAVLIRAAKAYDLILPASASAPKLTQYQDFQNVSDWAKQEVGEAIQAGLIQGVSDTSISSSSSGTKAQSAMLLMQLLKRVGLMN</sequence>
<evidence type="ECO:0000256" key="1">
    <source>
        <dbReference type="SAM" id="MobiDB-lite"/>
    </source>
</evidence>
<evidence type="ECO:0000313" key="5">
    <source>
        <dbReference type="Proteomes" id="UP001649230"/>
    </source>
</evidence>
<dbReference type="PANTHER" id="PTHR43308:SF5">
    <property type="entry name" value="S-LAYER PROTEIN _ PEPTIDOGLYCAN ENDO-BETA-N-ACETYLGLUCOSAMINIDASE"/>
    <property type="match status" value="1"/>
</dbReference>
<feature type="region of interest" description="Disordered" evidence="1">
    <location>
        <begin position="171"/>
        <end position="190"/>
    </location>
</feature>
<feature type="chain" id="PRO_5047272172" evidence="2">
    <location>
        <begin position="38"/>
        <end position="591"/>
    </location>
</feature>
<keyword evidence="5" id="KW-1185">Reference proteome</keyword>
<proteinExistence type="predicted"/>
<keyword evidence="2" id="KW-0732">Signal</keyword>
<accession>A0ABY3SE35</accession>
<feature type="domain" description="SLH" evidence="3">
    <location>
        <begin position="400"/>
        <end position="462"/>
    </location>
</feature>
<dbReference type="InterPro" id="IPR051465">
    <property type="entry name" value="Cell_Envelope_Struct_Comp"/>
</dbReference>
<feature type="signal peptide" evidence="2">
    <location>
        <begin position="1"/>
        <end position="37"/>
    </location>
</feature>
<dbReference type="Gene3D" id="2.60.40.3440">
    <property type="match status" value="1"/>
</dbReference>
<dbReference type="InterPro" id="IPR001119">
    <property type="entry name" value="SLH_dom"/>
</dbReference>
<evidence type="ECO:0000259" key="3">
    <source>
        <dbReference type="PROSITE" id="PS51272"/>
    </source>
</evidence>
<protein>
    <submittedName>
        <fullName evidence="4">S-layer homology domain-containing protein</fullName>
    </submittedName>
</protein>
<reference evidence="4 5" key="1">
    <citation type="journal article" date="2024" name="Int. J. Syst. Evol. Microbiol.">
        <title>Paenibacillus hexagrammi sp. nov., a novel bacterium isolated from the gut content of Hexagrammos agrammus.</title>
        <authorList>
            <person name="Jung H.K."/>
            <person name="Kim D.G."/>
            <person name="Zin H."/>
            <person name="Park J."/>
            <person name="Jung H."/>
            <person name="Kim Y.O."/>
            <person name="Kong H.J."/>
            <person name="Kim J.W."/>
            <person name="Kim Y.S."/>
        </authorList>
    </citation>
    <scope>NUCLEOTIDE SEQUENCE [LARGE SCALE GENOMIC DNA]</scope>
    <source>
        <strain evidence="4 5">YPD9-1</strain>
    </source>
</reference>
<dbReference type="Proteomes" id="UP001649230">
    <property type="component" value="Chromosome"/>
</dbReference>
<dbReference type="PROSITE" id="PS51272">
    <property type="entry name" value="SLH"/>
    <property type="match status" value="3"/>
</dbReference>
<dbReference type="PANTHER" id="PTHR43308">
    <property type="entry name" value="OUTER MEMBRANE PROTEIN ALPHA-RELATED"/>
    <property type="match status" value="1"/>
</dbReference>
<dbReference type="Pfam" id="PF00395">
    <property type="entry name" value="SLH"/>
    <property type="match status" value="2"/>
</dbReference>
<feature type="domain" description="SLH" evidence="3">
    <location>
        <begin position="531"/>
        <end position="591"/>
    </location>
</feature>
<evidence type="ECO:0000313" key="4">
    <source>
        <dbReference type="EMBL" id="UJF32254.1"/>
    </source>
</evidence>
<evidence type="ECO:0000256" key="2">
    <source>
        <dbReference type="SAM" id="SignalP"/>
    </source>
</evidence>